<dbReference type="AlphaFoldDB" id="A0A4Q1C9P8"/>
<dbReference type="Pfam" id="PF13692">
    <property type="entry name" value="Glyco_trans_1_4"/>
    <property type="match status" value="1"/>
</dbReference>
<proteinExistence type="predicted"/>
<dbReference type="EMBL" id="SDHX01000001">
    <property type="protein sequence ID" value="RXK55688.1"/>
    <property type="molecule type" value="Genomic_DNA"/>
</dbReference>
<gene>
    <name evidence="3" type="ORF">ESB00_07340</name>
</gene>
<dbReference type="RefSeq" id="WP_129047053.1">
    <property type="nucleotide sequence ID" value="NZ_SDHX01000001.1"/>
</dbReference>
<keyword evidence="1" id="KW-0328">Glycosyltransferase</keyword>
<evidence type="ECO:0000256" key="2">
    <source>
        <dbReference type="ARBA" id="ARBA00022679"/>
    </source>
</evidence>
<evidence type="ECO:0000256" key="1">
    <source>
        <dbReference type="ARBA" id="ARBA00022676"/>
    </source>
</evidence>
<dbReference type="GO" id="GO:0016757">
    <property type="term" value="F:glycosyltransferase activity"/>
    <property type="evidence" value="ECO:0007669"/>
    <property type="project" value="UniProtKB-KW"/>
</dbReference>
<organism evidence="3 4">
    <name type="scientific">Oleiharenicola lentus</name>
    <dbReference type="NCBI Taxonomy" id="2508720"/>
    <lineage>
        <taxon>Bacteria</taxon>
        <taxon>Pseudomonadati</taxon>
        <taxon>Verrucomicrobiota</taxon>
        <taxon>Opitutia</taxon>
        <taxon>Opitutales</taxon>
        <taxon>Opitutaceae</taxon>
        <taxon>Oleiharenicola</taxon>
    </lineage>
</organism>
<name>A0A4Q1C9P8_9BACT</name>
<keyword evidence="2 3" id="KW-0808">Transferase</keyword>
<accession>A0A4Q1C9P8</accession>
<dbReference type="Gene3D" id="3.40.50.2000">
    <property type="entry name" value="Glycogen Phosphorylase B"/>
    <property type="match status" value="1"/>
</dbReference>
<keyword evidence="4" id="KW-1185">Reference proteome</keyword>
<dbReference type="SUPFAM" id="SSF53756">
    <property type="entry name" value="UDP-Glycosyltransferase/glycogen phosphorylase"/>
    <property type="match status" value="1"/>
</dbReference>
<evidence type="ECO:0000313" key="3">
    <source>
        <dbReference type="EMBL" id="RXK55688.1"/>
    </source>
</evidence>
<reference evidence="3 4" key="1">
    <citation type="submission" date="2019-01" db="EMBL/GenBank/DDBJ databases">
        <title>Lacunisphaera sp. strain TWA-58.</title>
        <authorList>
            <person name="Chen W.-M."/>
        </authorList>
    </citation>
    <scope>NUCLEOTIDE SEQUENCE [LARGE SCALE GENOMIC DNA]</scope>
    <source>
        <strain evidence="3 4">TWA-58</strain>
    </source>
</reference>
<sequence>MSATPAIRLLGEVESPRPLRAQHGLVSVRGWCFLAGVAEPPAVRLTTDAGQLAQTARHPRPDLHPLHASEPAAAHAGFVIEGHLPAGVHLARFEARLSDGSWQTFRTLSLAVESIPLAAGIDAPAATGTVTKRVHVEGWAFQPDQPVSELSLRYGHQEIPCDLGRPRPDLARSHPASPHAAKAGFKSRVILSAGRGPVRLKARLADGSTAIARTLLQVDVRTDENHPVDLDFSAPRVPLTTDRRMVATPAPARSPQSLNVLFVLPGSFASNSALHAAALANELVASGHEGVIAVPHDVETLAHHPAPAFRGLLHAQVAESSSVFSDDRAPDIIHAWTTRENVRRLTETLRARHGARVVVHLEDNEQELLALSLGRPAAELARLATAELDRIVPADLSHPHRAREFLAQADGVTHITGRLAEFIPSDRPRHLLWPAADARWFGPRPRPDAFRHLLDRRPGETVLFYHGNVHAANAAEVRELYLAVLRLNQAGEPVTLIRTGRDSVDFLGPLAPEVAPHVLCLGQLLHHHHLPPLMALADIFVQPGRADAFNDYRFPSKLPEFFALGRPVILPRTNLGTHVRHDIDAYVLDQANAAGIATAVSELRSDPDLHQRLSQGARAFAERHFSWRRSAEALMGFYRLLTTR</sequence>
<comment type="caution">
    <text evidence="3">The sequence shown here is derived from an EMBL/GenBank/DDBJ whole genome shotgun (WGS) entry which is preliminary data.</text>
</comment>
<dbReference type="PANTHER" id="PTHR12526:SF510">
    <property type="entry name" value="D-INOSITOL 3-PHOSPHATE GLYCOSYLTRANSFERASE"/>
    <property type="match status" value="1"/>
</dbReference>
<dbReference type="OrthoDB" id="9816424at2"/>
<dbReference type="CDD" id="cd03801">
    <property type="entry name" value="GT4_PimA-like"/>
    <property type="match status" value="1"/>
</dbReference>
<protein>
    <submittedName>
        <fullName evidence="3">Glycosyltransferase</fullName>
    </submittedName>
</protein>
<dbReference type="Proteomes" id="UP000290218">
    <property type="component" value="Unassembled WGS sequence"/>
</dbReference>
<dbReference type="PANTHER" id="PTHR12526">
    <property type="entry name" value="GLYCOSYLTRANSFERASE"/>
    <property type="match status" value="1"/>
</dbReference>
<evidence type="ECO:0000313" key="4">
    <source>
        <dbReference type="Proteomes" id="UP000290218"/>
    </source>
</evidence>